<dbReference type="EMBL" id="RDQH01000340">
    <property type="protein sequence ID" value="RXH77079.1"/>
    <property type="molecule type" value="Genomic_DNA"/>
</dbReference>
<sequence length="692" mass="75624">MEAVDLSFPVDVATVPKFLGVEALVRAGVTVKELEPCDSDRVSVRVTSYTEACSSSLRDKELTNAVSTSENEPTKLGDMMCRGSNRGEELSRHLHGRGKNGFLLDTGADSVQLERKPGKLSKLGGLSKRRRVARFEDPTSLVEVDGIKDMSYKLGSLLIKCGSSDKTQLVKQKNSSTSKRGEKRNLKLPAKTKHDSFSVKPGLASFSSAAGGNNFYGVHGLKSDNHDVTQLVDDVPLNELLDGTYKCPSLGRGKGKKPANVNDSFLHAVKKACSTLQQPRSVQPQLNAEVDSNPDKIMLPWPLCTTSVVASGVDSDKGEPFITDMSSCNEVQDSHRKPDTPANPLDLPLCEPKYVLERLALPPPKDLESLLLDAAKPASSSKNTPDPCSGRQISRRASLPPFSWSHTSNGHCRTSSDAAKQSTSRGTCQGRWLRIERNILSSLWVATSNLTDLESLSYNQSLVPSARLKVAGSHDKVCPSISVSLPQCQQDSLSNATCSKDSYIPQESGGKLKQSGDCNDEHCSKVLSAARTLCDMATRPSRKNPDGIIRWPKKPSQKAMKARKLKSIEKPEEAFGTSVAVSGSDNPGRSVDRMLPPKKPKLSLNDDKRDFNNFTSVRKGPTNWSTPRSSRSSPSRSIKESIVDIRHSTADVVKHSFMMPPPARVPEKTSNRQAKQRKLLVTEWNRGRDRLD</sequence>
<feature type="compositionally biased region" description="Low complexity" evidence="1">
    <location>
        <begin position="625"/>
        <end position="636"/>
    </location>
</feature>
<feature type="region of interest" description="Disordered" evidence="1">
    <location>
        <begin position="538"/>
        <end position="640"/>
    </location>
</feature>
<feature type="region of interest" description="Disordered" evidence="1">
    <location>
        <begin position="399"/>
        <end position="423"/>
    </location>
</feature>
<organism evidence="2 3">
    <name type="scientific">Malus domestica</name>
    <name type="common">Apple</name>
    <name type="synonym">Pyrus malus</name>
    <dbReference type="NCBI Taxonomy" id="3750"/>
    <lineage>
        <taxon>Eukaryota</taxon>
        <taxon>Viridiplantae</taxon>
        <taxon>Streptophyta</taxon>
        <taxon>Embryophyta</taxon>
        <taxon>Tracheophyta</taxon>
        <taxon>Spermatophyta</taxon>
        <taxon>Magnoliopsida</taxon>
        <taxon>eudicotyledons</taxon>
        <taxon>Gunneridae</taxon>
        <taxon>Pentapetalae</taxon>
        <taxon>rosids</taxon>
        <taxon>fabids</taxon>
        <taxon>Rosales</taxon>
        <taxon>Rosaceae</taxon>
        <taxon>Amygdaloideae</taxon>
        <taxon>Maleae</taxon>
        <taxon>Malus</taxon>
    </lineage>
</organism>
<gene>
    <name evidence="2" type="ORF">DVH24_019967</name>
</gene>
<feature type="region of interest" description="Disordered" evidence="1">
    <location>
        <begin position="653"/>
        <end position="677"/>
    </location>
</feature>
<reference evidence="2 3" key="1">
    <citation type="submission" date="2018-10" db="EMBL/GenBank/DDBJ databases">
        <title>A high-quality apple genome assembly.</title>
        <authorList>
            <person name="Hu J."/>
        </authorList>
    </citation>
    <scope>NUCLEOTIDE SEQUENCE [LARGE SCALE GENOMIC DNA]</scope>
    <source>
        <strain evidence="3">cv. HFTH1</strain>
        <tissue evidence="2">Young leaf</tissue>
    </source>
</reference>
<evidence type="ECO:0000313" key="3">
    <source>
        <dbReference type="Proteomes" id="UP000290289"/>
    </source>
</evidence>
<dbReference type="PANTHER" id="PTHR36723:SF1">
    <property type="entry name" value="F22C12.19"/>
    <property type="match status" value="1"/>
</dbReference>
<accession>A0A498I2A1</accession>
<protein>
    <submittedName>
        <fullName evidence="2">Uncharacterized protein</fullName>
    </submittedName>
</protein>
<name>A0A498I2A1_MALDO</name>
<evidence type="ECO:0000313" key="2">
    <source>
        <dbReference type="EMBL" id="RXH77079.1"/>
    </source>
</evidence>
<dbReference type="Proteomes" id="UP000290289">
    <property type="component" value="Chromosome 14"/>
</dbReference>
<keyword evidence="3" id="KW-1185">Reference proteome</keyword>
<feature type="compositionally biased region" description="Polar residues" evidence="1">
    <location>
        <begin position="404"/>
        <end position="423"/>
    </location>
</feature>
<proteinExistence type="predicted"/>
<dbReference type="AlphaFoldDB" id="A0A498I2A1"/>
<feature type="compositionally biased region" description="Basic residues" evidence="1">
    <location>
        <begin position="551"/>
        <end position="565"/>
    </location>
</feature>
<evidence type="ECO:0000256" key="1">
    <source>
        <dbReference type="SAM" id="MobiDB-lite"/>
    </source>
</evidence>
<dbReference type="PANTHER" id="PTHR36723">
    <property type="entry name" value="F22C12.19"/>
    <property type="match status" value="1"/>
</dbReference>
<comment type="caution">
    <text evidence="2">The sequence shown here is derived from an EMBL/GenBank/DDBJ whole genome shotgun (WGS) entry which is preliminary data.</text>
</comment>